<proteinExistence type="predicted"/>
<dbReference type="AlphaFoldDB" id="A0A812WA00"/>
<dbReference type="OrthoDB" id="421220at2759"/>
<accession>A0A812WA00</accession>
<comment type="caution">
    <text evidence="1">The sequence shown here is derived from an EMBL/GenBank/DDBJ whole genome shotgun (WGS) entry which is preliminary data.</text>
</comment>
<evidence type="ECO:0000313" key="2">
    <source>
        <dbReference type="Proteomes" id="UP000601435"/>
    </source>
</evidence>
<evidence type="ECO:0000313" key="1">
    <source>
        <dbReference type="EMBL" id="CAE7664477.1"/>
    </source>
</evidence>
<name>A0A812WA00_9DINO</name>
<sequence>ALPPSPGYNRSLGINSPLVEWVPPEARTCAEGPSMFHRGRCTAQCLPGYEPDIPFLSCNLGNFSPPVYQCVGQPCQALQGIPDAPAATCEEGTVLEHGGSCTTKCDYGFVPSDAVLSCNATVLDPANYTCIGTACNAPAGVANAPTMPCLEPPENLTHGSICTTQCLSGFVPSTPVLHCYGGQLRPASFECIEESVWLGYEPSDDTIAQAWAENVAADPAQQITDELSLAIHCVVLLASVATRQGQWSTLTGPQVEEFVLEPLTLDKAVACYRIAGGSTMCRALELVSESLVQGAEVLLSAAETYHISLASLADGAAVCFQQGLDTWRCRLLDVGSSSSLSMPEPRPAERALCGSLVTRVETVRLSQGGPSCSCLELSQSSLGAPLLERERARERERGREGP</sequence>
<feature type="non-terminal residue" evidence="1">
    <location>
        <position position="402"/>
    </location>
</feature>
<dbReference type="Proteomes" id="UP000601435">
    <property type="component" value="Unassembled WGS sequence"/>
</dbReference>
<keyword evidence="2" id="KW-1185">Reference proteome</keyword>
<dbReference type="EMBL" id="CAJNJA010032173">
    <property type="protein sequence ID" value="CAE7664477.1"/>
    <property type="molecule type" value="Genomic_DNA"/>
</dbReference>
<reference evidence="1" key="1">
    <citation type="submission" date="2021-02" db="EMBL/GenBank/DDBJ databases">
        <authorList>
            <person name="Dougan E. K."/>
            <person name="Rhodes N."/>
            <person name="Thang M."/>
            <person name="Chan C."/>
        </authorList>
    </citation>
    <scope>NUCLEOTIDE SEQUENCE</scope>
</reference>
<protein>
    <submittedName>
        <fullName evidence="1">MIR1 protein</fullName>
    </submittedName>
</protein>
<organism evidence="1 2">
    <name type="scientific">Symbiodinium necroappetens</name>
    <dbReference type="NCBI Taxonomy" id="1628268"/>
    <lineage>
        <taxon>Eukaryota</taxon>
        <taxon>Sar</taxon>
        <taxon>Alveolata</taxon>
        <taxon>Dinophyceae</taxon>
        <taxon>Suessiales</taxon>
        <taxon>Symbiodiniaceae</taxon>
        <taxon>Symbiodinium</taxon>
    </lineage>
</organism>
<gene>
    <name evidence="1" type="primary">MIR1</name>
    <name evidence="1" type="ORF">SNEC2469_LOCUS18945</name>
</gene>